<reference evidence="1 2" key="1">
    <citation type="submission" date="2018-03" db="EMBL/GenBank/DDBJ databases">
        <title>Genomic Encyclopedia of Type Strains, Phase III (KMG-III): the genomes of soil and plant-associated and newly described type strains.</title>
        <authorList>
            <person name="Whitman W."/>
        </authorList>
    </citation>
    <scope>NUCLEOTIDE SEQUENCE [LARGE SCALE GENOMIC DNA]</scope>
    <source>
        <strain evidence="1 2">CGMCC 1.07653</strain>
    </source>
</reference>
<dbReference type="AlphaFoldDB" id="A0A2P8H692"/>
<sequence length="53" mass="6272">MKRYEKGDPYRPRTIVEKSKKGVPTVLRIKGQRYVLEQGDSKRGVQNRKGRKR</sequence>
<protein>
    <submittedName>
        <fullName evidence="1">Uncharacterized protein</fullName>
    </submittedName>
</protein>
<evidence type="ECO:0000313" key="2">
    <source>
        <dbReference type="Proteomes" id="UP000242310"/>
    </source>
</evidence>
<keyword evidence="2" id="KW-1185">Reference proteome</keyword>
<proteinExistence type="predicted"/>
<organism evidence="1 2">
    <name type="scientific">Salsuginibacillus halophilus</name>
    <dbReference type="NCBI Taxonomy" id="517424"/>
    <lineage>
        <taxon>Bacteria</taxon>
        <taxon>Bacillati</taxon>
        <taxon>Bacillota</taxon>
        <taxon>Bacilli</taxon>
        <taxon>Bacillales</taxon>
        <taxon>Bacillaceae</taxon>
        <taxon>Salsuginibacillus</taxon>
    </lineage>
</organism>
<dbReference type="EMBL" id="PYAV01000018">
    <property type="protein sequence ID" value="PSL41723.1"/>
    <property type="molecule type" value="Genomic_DNA"/>
</dbReference>
<dbReference type="RefSeq" id="WP_181315426.1">
    <property type="nucleotide sequence ID" value="NZ_PYAV01000018.1"/>
</dbReference>
<gene>
    <name evidence="1" type="ORF">B0H94_11836</name>
</gene>
<name>A0A2P8H692_9BACI</name>
<evidence type="ECO:0000313" key="1">
    <source>
        <dbReference type="EMBL" id="PSL41723.1"/>
    </source>
</evidence>
<comment type="caution">
    <text evidence="1">The sequence shown here is derived from an EMBL/GenBank/DDBJ whole genome shotgun (WGS) entry which is preliminary data.</text>
</comment>
<accession>A0A2P8H692</accession>
<dbReference type="Proteomes" id="UP000242310">
    <property type="component" value="Unassembled WGS sequence"/>
</dbReference>